<dbReference type="Pfam" id="PF13376">
    <property type="entry name" value="OmdA"/>
    <property type="match status" value="1"/>
</dbReference>
<dbReference type="RefSeq" id="WP_106260040.1">
    <property type="nucleotide sequence ID" value="NZ_CAWNSW010000097.1"/>
</dbReference>
<gene>
    <name evidence="1" type="ORF">C7B82_27280</name>
</gene>
<dbReference type="AlphaFoldDB" id="A0A2T1DV97"/>
<dbReference type="OrthoDB" id="9796999at2"/>
<proteinExistence type="predicted"/>
<reference evidence="2" key="1">
    <citation type="submission" date="2018-02" db="EMBL/GenBank/DDBJ databases">
        <authorList>
            <person name="Moore K."/>
            <person name="Momper L."/>
        </authorList>
    </citation>
    <scope>NUCLEOTIDE SEQUENCE [LARGE SCALE GENOMIC DNA]</scope>
    <source>
        <strain evidence="2">ULC18</strain>
    </source>
</reference>
<name>A0A2T1DV97_9CYAN</name>
<keyword evidence="2" id="KW-1185">Reference proteome</keyword>
<evidence type="ECO:0008006" key="3">
    <source>
        <dbReference type="Google" id="ProtNLM"/>
    </source>
</evidence>
<organism evidence="1 2">
    <name type="scientific">Stenomitos frigidus ULC18</name>
    <dbReference type="NCBI Taxonomy" id="2107698"/>
    <lineage>
        <taxon>Bacteria</taxon>
        <taxon>Bacillati</taxon>
        <taxon>Cyanobacteriota</taxon>
        <taxon>Cyanophyceae</taxon>
        <taxon>Leptolyngbyales</taxon>
        <taxon>Leptolyngbyaceae</taxon>
        <taxon>Stenomitos</taxon>
    </lineage>
</organism>
<accession>A0A2T1DV97</accession>
<dbReference type="Proteomes" id="UP000239576">
    <property type="component" value="Unassembled WGS sequence"/>
</dbReference>
<comment type="caution">
    <text evidence="1">The sequence shown here is derived from an EMBL/GenBank/DDBJ whole genome shotgun (WGS) entry which is preliminary data.</text>
</comment>
<reference evidence="1 2" key="2">
    <citation type="submission" date="2018-03" db="EMBL/GenBank/DDBJ databases">
        <title>The ancient ancestry and fast evolution of plastids.</title>
        <authorList>
            <person name="Moore K.R."/>
            <person name="Magnabosco C."/>
            <person name="Momper L."/>
            <person name="Gold D.A."/>
            <person name="Bosak T."/>
            <person name="Fournier G.P."/>
        </authorList>
    </citation>
    <scope>NUCLEOTIDE SEQUENCE [LARGE SCALE GENOMIC DNA]</scope>
    <source>
        <strain evidence="1 2">ULC18</strain>
    </source>
</reference>
<evidence type="ECO:0000313" key="2">
    <source>
        <dbReference type="Proteomes" id="UP000239576"/>
    </source>
</evidence>
<evidence type="ECO:0000313" key="1">
    <source>
        <dbReference type="EMBL" id="PSB24392.1"/>
    </source>
</evidence>
<dbReference type="EMBL" id="PVWK01000147">
    <property type="protein sequence ID" value="PSB24392.1"/>
    <property type="molecule type" value="Genomic_DNA"/>
</dbReference>
<protein>
    <recommendedName>
        <fullName evidence="3">Thymidylate synthase</fullName>
    </recommendedName>
</protein>
<sequence>MEITDTIKPKDRTAWREWLHKHHKTLTEIWLLSDDRPEELTVKYIDAVEEAICFGWIDGIQKRFSAYELAQRFTPRKKRSNWTELNKERARRLIRQELMTEAGRVTLPDLNEKFIVAEDIVEVIKAKPGAWSNFLEFPDLYCRVRIGYIEEVRKNHNEFERRLQNFVNKTAGNKMFGNWNDGGRLQ</sequence>